<evidence type="ECO:0000313" key="2">
    <source>
        <dbReference type="EMBL" id="KIK31551.1"/>
    </source>
</evidence>
<dbReference type="OrthoDB" id="3269001at2759"/>
<dbReference type="InParanoid" id="A0A0C9ZQI7"/>
<name>A0A0C9ZQI7_9AGAM</name>
<accession>A0A0C9ZQI7</accession>
<reference evidence="2 3" key="1">
    <citation type="submission" date="2014-04" db="EMBL/GenBank/DDBJ databases">
        <authorList>
            <consortium name="DOE Joint Genome Institute"/>
            <person name="Kuo A."/>
            <person name="Ruytinx J."/>
            <person name="Rineau F."/>
            <person name="Colpaert J."/>
            <person name="Kohler A."/>
            <person name="Nagy L.G."/>
            <person name="Floudas D."/>
            <person name="Copeland A."/>
            <person name="Barry K.W."/>
            <person name="Cichocki N."/>
            <person name="Veneault-Fourrey C."/>
            <person name="LaButti K."/>
            <person name="Lindquist E.A."/>
            <person name="Lipzen A."/>
            <person name="Lundell T."/>
            <person name="Morin E."/>
            <person name="Murat C."/>
            <person name="Sun H."/>
            <person name="Tunlid A."/>
            <person name="Henrissat B."/>
            <person name="Grigoriev I.V."/>
            <person name="Hibbett D.S."/>
            <person name="Martin F."/>
            <person name="Nordberg H.P."/>
            <person name="Cantor M.N."/>
            <person name="Hua S.X."/>
        </authorList>
    </citation>
    <scope>NUCLEOTIDE SEQUENCE [LARGE SCALE GENOMIC DNA]</scope>
    <source>
        <strain evidence="2 3">UH-Slu-Lm8-n1</strain>
    </source>
</reference>
<evidence type="ECO:0000313" key="3">
    <source>
        <dbReference type="Proteomes" id="UP000054485"/>
    </source>
</evidence>
<reference evidence="3" key="2">
    <citation type="submission" date="2015-01" db="EMBL/GenBank/DDBJ databases">
        <title>Evolutionary Origins and Diversification of the Mycorrhizal Mutualists.</title>
        <authorList>
            <consortium name="DOE Joint Genome Institute"/>
            <consortium name="Mycorrhizal Genomics Consortium"/>
            <person name="Kohler A."/>
            <person name="Kuo A."/>
            <person name="Nagy L.G."/>
            <person name="Floudas D."/>
            <person name="Copeland A."/>
            <person name="Barry K.W."/>
            <person name="Cichocki N."/>
            <person name="Veneault-Fourrey C."/>
            <person name="LaButti K."/>
            <person name="Lindquist E.A."/>
            <person name="Lipzen A."/>
            <person name="Lundell T."/>
            <person name="Morin E."/>
            <person name="Murat C."/>
            <person name="Riley R."/>
            <person name="Ohm R."/>
            <person name="Sun H."/>
            <person name="Tunlid A."/>
            <person name="Henrissat B."/>
            <person name="Grigoriev I.V."/>
            <person name="Hibbett D.S."/>
            <person name="Martin F."/>
        </authorList>
    </citation>
    <scope>NUCLEOTIDE SEQUENCE [LARGE SCALE GENOMIC DNA]</scope>
    <source>
        <strain evidence="3">UH-Slu-Lm8-n1</strain>
    </source>
</reference>
<evidence type="ECO:0000256" key="1">
    <source>
        <dbReference type="SAM" id="MobiDB-lite"/>
    </source>
</evidence>
<dbReference type="HOGENOM" id="CLU_1526156_0_0_1"/>
<dbReference type="AlphaFoldDB" id="A0A0C9ZQI7"/>
<gene>
    <name evidence="2" type="ORF">CY34DRAFT_19805</name>
</gene>
<organism evidence="2 3">
    <name type="scientific">Suillus luteus UH-Slu-Lm8-n1</name>
    <dbReference type="NCBI Taxonomy" id="930992"/>
    <lineage>
        <taxon>Eukaryota</taxon>
        <taxon>Fungi</taxon>
        <taxon>Dikarya</taxon>
        <taxon>Basidiomycota</taxon>
        <taxon>Agaricomycotina</taxon>
        <taxon>Agaricomycetes</taxon>
        <taxon>Agaricomycetidae</taxon>
        <taxon>Boletales</taxon>
        <taxon>Suillineae</taxon>
        <taxon>Suillaceae</taxon>
        <taxon>Suillus</taxon>
    </lineage>
</organism>
<protein>
    <submittedName>
        <fullName evidence="2">Uncharacterized protein</fullName>
    </submittedName>
</protein>
<sequence>MTPSDKEPQLPTSCTLLSPFDTSRDDDTHCLGSNPNDPKSGSVDTSHCFVAFHDDTSFGWSAGRIREILTHESSILIIVDPFRALLPADAHHDHHRMYPISGGRIFYDEPEQSPVVISPTELKCHVALVQNVSDGIVTPHCLIIPLDRPNILADAQKLDMLKSFGAPGSHFEGGSS</sequence>
<feature type="region of interest" description="Disordered" evidence="1">
    <location>
        <begin position="1"/>
        <end position="20"/>
    </location>
</feature>
<dbReference type="EMBL" id="KN836880">
    <property type="protein sequence ID" value="KIK31551.1"/>
    <property type="molecule type" value="Genomic_DNA"/>
</dbReference>
<dbReference type="Proteomes" id="UP000054485">
    <property type="component" value="Unassembled WGS sequence"/>
</dbReference>
<keyword evidence="3" id="KW-1185">Reference proteome</keyword>
<proteinExistence type="predicted"/>